<organism evidence="1 2">
    <name type="scientific">Anaeroselena agilis</name>
    <dbReference type="NCBI Taxonomy" id="3063788"/>
    <lineage>
        <taxon>Bacteria</taxon>
        <taxon>Bacillati</taxon>
        <taxon>Bacillota</taxon>
        <taxon>Negativicutes</taxon>
        <taxon>Acetonemataceae</taxon>
        <taxon>Anaeroselena</taxon>
    </lineage>
</organism>
<name>A0ABU3NVN6_9FIRM</name>
<dbReference type="Proteomes" id="UP001254848">
    <property type="component" value="Unassembled WGS sequence"/>
</dbReference>
<evidence type="ECO:0000313" key="1">
    <source>
        <dbReference type="EMBL" id="MDT8900889.1"/>
    </source>
</evidence>
<gene>
    <name evidence="1" type="ORF">Q4T40_06535</name>
</gene>
<proteinExistence type="predicted"/>
<sequence length="81" mass="9020">MGPIKTGFITARYDEPDTTTYRGIEATVITYENGGKSSESKLFNSGDFDKDREESVRWCIDQGSVTVMGSSTIDHFIMDRG</sequence>
<protein>
    <submittedName>
        <fullName evidence="1">Uncharacterized protein</fullName>
    </submittedName>
</protein>
<dbReference type="RefSeq" id="WP_413779421.1">
    <property type="nucleotide sequence ID" value="NZ_JAUOZS010000001.1"/>
</dbReference>
<reference evidence="1 2" key="1">
    <citation type="submission" date="2023-07" db="EMBL/GenBank/DDBJ databases">
        <title>The novel representative of Negativicutes class, Anaeroselena agilis gen. nov. sp. nov.</title>
        <authorList>
            <person name="Prokofeva M.I."/>
            <person name="Elcheninov A.G."/>
            <person name="Klyukina A."/>
            <person name="Kublanov I.V."/>
            <person name="Frolov E.N."/>
            <person name="Podosokorskaya O.A."/>
        </authorList>
    </citation>
    <scope>NUCLEOTIDE SEQUENCE [LARGE SCALE GENOMIC DNA]</scope>
    <source>
        <strain evidence="1 2">4137-cl</strain>
    </source>
</reference>
<comment type="caution">
    <text evidence="1">The sequence shown here is derived from an EMBL/GenBank/DDBJ whole genome shotgun (WGS) entry which is preliminary data.</text>
</comment>
<evidence type="ECO:0000313" key="2">
    <source>
        <dbReference type="Proteomes" id="UP001254848"/>
    </source>
</evidence>
<keyword evidence="2" id="KW-1185">Reference proteome</keyword>
<dbReference type="EMBL" id="JAUOZS010000001">
    <property type="protein sequence ID" value="MDT8900889.1"/>
    <property type="molecule type" value="Genomic_DNA"/>
</dbReference>
<accession>A0ABU3NVN6</accession>